<keyword evidence="1" id="KW-0175">Coiled coil</keyword>
<evidence type="ECO:0000313" key="4">
    <source>
        <dbReference type="Proteomes" id="UP001275084"/>
    </source>
</evidence>
<feature type="compositionally biased region" description="Basic and acidic residues" evidence="2">
    <location>
        <begin position="475"/>
        <end position="490"/>
    </location>
</feature>
<organism evidence="3 4">
    <name type="scientific">Lasiosphaeria hispida</name>
    <dbReference type="NCBI Taxonomy" id="260671"/>
    <lineage>
        <taxon>Eukaryota</taxon>
        <taxon>Fungi</taxon>
        <taxon>Dikarya</taxon>
        <taxon>Ascomycota</taxon>
        <taxon>Pezizomycotina</taxon>
        <taxon>Sordariomycetes</taxon>
        <taxon>Sordariomycetidae</taxon>
        <taxon>Sordariales</taxon>
        <taxon>Lasiosphaeriaceae</taxon>
        <taxon>Lasiosphaeria</taxon>
    </lineage>
</organism>
<feature type="region of interest" description="Disordered" evidence="2">
    <location>
        <begin position="51"/>
        <end position="73"/>
    </location>
</feature>
<dbReference type="EMBL" id="JAUIQD010000004">
    <property type="protein sequence ID" value="KAK3353300.1"/>
    <property type="molecule type" value="Genomic_DNA"/>
</dbReference>
<feature type="coiled-coil region" evidence="1">
    <location>
        <begin position="126"/>
        <end position="153"/>
    </location>
</feature>
<reference evidence="3" key="2">
    <citation type="submission" date="2023-06" db="EMBL/GenBank/DDBJ databases">
        <authorList>
            <consortium name="Lawrence Berkeley National Laboratory"/>
            <person name="Haridas S."/>
            <person name="Hensen N."/>
            <person name="Bonometti L."/>
            <person name="Westerberg I."/>
            <person name="Brannstrom I.O."/>
            <person name="Guillou S."/>
            <person name="Cros-Aarteil S."/>
            <person name="Calhoun S."/>
            <person name="Kuo A."/>
            <person name="Mondo S."/>
            <person name="Pangilinan J."/>
            <person name="Riley R."/>
            <person name="Labutti K."/>
            <person name="Andreopoulos B."/>
            <person name="Lipzen A."/>
            <person name="Chen C."/>
            <person name="Yanf M."/>
            <person name="Daum C."/>
            <person name="Ng V."/>
            <person name="Clum A."/>
            <person name="Steindorff A."/>
            <person name="Ohm R."/>
            <person name="Martin F."/>
            <person name="Silar P."/>
            <person name="Natvig D."/>
            <person name="Lalanne C."/>
            <person name="Gautier V."/>
            <person name="Ament-Velasquez S.L."/>
            <person name="Kruys A."/>
            <person name="Hutchinson M.I."/>
            <person name="Powell A.J."/>
            <person name="Barry K."/>
            <person name="Miller A.N."/>
            <person name="Grigoriev I.V."/>
            <person name="Debuchy R."/>
            <person name="Gladieux P."/>
            <person name="Thoren M.H."/>
            <person name="Johannesson H."/>
        </authorList>
    </citation>
    <scope>NUCLEOTIDE SEQUENCE</scope>
    <source>
        <strain evidence="3">CBS 955.72</strain>
    </source>
</reference>
<feature type="coiled-coil region" evidence="1">
    <location>
        <begin position="192"/>
        <end position="255"/>
    </location>
</feature>
<gene>
    <name evidence="3" type="ORF">B0T25DRAFT_544198</name>
</gene>
<dbReference type="Proteomes" id="UP001275084">
    <property type="component" value="Unassembled WGS sequence"/>
</dbReference>
<comment type="caution">
    <text evidence="3">The sequence shown here is derived from an EMBL/GenBank/DDBJ whole genome shotgun (WGS) entry which is preliminary data.</text>
</comment>
<protein>
    <submittedName>
        <fullName evidence="3">Uncharacterized protein</fullName>
    </submittedName>
</protein>
<evidence type="ECO:0000256" key="2">
    <source>
        <dbReference type="SAM" id="MobiDB-lite"/>
    </source>
</evidence>
<evidence type="ECO:0000256" key="1">
    <source>
        <dbReference type="SAM" id="Coils"/>
    </source>
</evidence>
<evidence type="ECO:0000313" key="3">
    <source>
        <dbReference type="EMBL" id="KAK3353300.1"/>
    </source>
</evidence>
<feature type="region of interest" description="Disordered" evidence="2">
    <location>
        <begin position="475"/>
        <end position="496"/>
    </location>
</feature>
<name>A0AAJ0HIU1_9PEZI</name>
<reference evidence="3" key="1">
    <citation type="journal article" date="2023" name="Mol. Phylogenet. Evol.">
        <title>Genome-scale phylogeny and comparative genomics of the fungal order Sordariales.</title>
        <authorList>
            <person name="Hensen N."/>
            <person name="Bonometti L."/>
            <person name="Westerberg I."/>
            <person name="Brannstrom I.O."/>
            <person name="Guillou S."/>
            <person name="Cros-Aarteil S."/>
            <person name="Calhoun S."/>
            <person name="Haridas S."/>
            <person name="Kuo A."/>
            <person name="Mondo S."/>
            <person name="Pangilinan J."/>
            <person name="Riley R."/>
            <person name="LaButti K."/>
            <person name="Andreopoulos B."/>
            <person name="Lipzen A."/>
            <person name="Chen C."/>
            <person name="Yan M."/>
            <person name="Daum C."/>
            <person name="Ng V."/>
            <person name="Clum A."/>
            <person name="Steindorff A."/>
            <person name="Ohm R.A."/>
            <person name="Martin F."/>
            <person name="Silar P."/>
            <person name="Natvig D.O."/>
            <person name="Lalanne C."/>
            <person name="Gautier V."/>
            <person name="Ament-Velasquez S.L."/>
            <person name="Kruys A."/>
            <person name="Hutchinson M.I."/>
            <person name="Powell A.J."/>
            <person name="Barry K."/>
            <person name="Miller A.N."/>
            <person name="Grigoriev I.V."/>
            <person name="Debuchy R."/>
            <person name="Gladieux P."/>
            <person name="Hiltunen Thoren M."/>
            <person name="Johannesson H."/>
        </authorList>
    </citation>
    <scope>NUCLEOTIDE SEQUENCE</scope>
    <source>
        <strain evidence="3">CBS 955.72</strain>
    </source>
</reference>
<keyword evidence="4" id="KW-1185">Reference proteome</keyword>
<dbReference type="AlphaFoldDB" id="A0AAJ0HIU1"/>
<proteinExistence type="predicted"/>
<sequence>MLDHNSQLQFLEARLIDKAKKDEAKVGEHQAQVLELNDKLEKARVKLRQREQELEKEMERSQTQEEQSRALGKKAAELAEQLERERAESMRQKERAAELERVAEVHKLEAEIQRARALESVPADQAARLESKVQNLEGTLERERLEMQTKEILMHEERIGASRLATEVVALRSEVTSSNEAMQSLERSLGAMQAGMDINKQLEKERVQQQEEIGKLRKQLGLQEEFMNRAERAAVERLKKQAQENSHTVDDEEIERRIRVDIMARSRQWAHRWAAPRLGGSAAKIHEYCAALQKEFGGIINKRSLMEVVCKRYKAATIVNALLVSFVTNKILRKPFLLFELEAGPTFADKMLTWYQQRLKADKASAHRWRYQELSWLGSSALPLPMGLSSDISIPPVLNSDSEYFANLALDFVNGAARPLLKDSLASESIALGGLRMLFKMAAQAGLLLWRQVNDVQIREFEDLAGYRVPADDGHGKEVVTHPLQRDPSRRPPNNASVDIVVQPSIVVSMENGAEKVWSQAIVLWH</sequence>
<accession>A0AAJ0HIU1</accession>